<organism evidence="2 3">
    <name type="scientific">Novosphingobium arvoryzae</name>
    <dbReference type="NCBI Taxonomy" id="1256514"/>
    <lineage>
        <taxon>Bacteria</taxon>
        <taxon>Pseudomonadati</taxon>
        <taxon>Pseudomonadota</taxon>
        <taxon>Alphaproteobacteria</taxon>
        <taxon>Sphingomonadales</taxon>
        <taxon>Sphingomonadaceae</taxon>
        <taxon>Novosphingobium</taxon>
    </lineage>
</organism>
<protein>
    <recommendedName>
        <fullName evidence="1">PilZ domain-containing protein</fullName>
    </recommendedName>
</protein>
<comment type="caution">
    <text evidence="2">The sequence shown here is derived from an EMBL/GenBank/DDBJ whole genome shotgun (WGS) entry which is preliminary data.</text>
</comment>
<evidence type="ECO:0000313" key="2">
    <source>
        <dbReference type="EMBL" id="GGZ87391.1"/>
    </source>
</evidence>
<evidence type="ECO:0000259" key="1">
    <source>
        <dbReference type="Pfam" id="PF07238"/>
    </source>
</evidence>
<sequence length="217" mass="24094">MAASGESTRADAATPEQRAAQRYTLLLRAAKLIAADREYLCILRDVSATGLKVRLFHPLPDSADWQLELGQGEQFALDPVWQADGHAGFRFRDAPVDPHRLVDEEAGPFPRRHIRLHLELPVMVWADGAAQAVTLCDLSQLGALVRADPPLALRQPVRIESPDFPLRHARVRWRRGVNHGLVFQEAFRLDELALLVAGLQGAPGMSGIDRSRPRVNQ</sequence>
<feature type="domain" description="PilZ" evidence="1">
    <location>
        <begin position="111"/>
        <end position="192"/>
    </location>
</feature>
<gene>
    <name evidence="2" type="ORF">GCM10011617_02620</name>
</gene>
<dbReference type="AlphaFoldDB" id="A0A918VCU1"/>
<dbReference type="Pfam" id="PF07238">
    <property type="entry name" value="PilZ"/>
    <property type="match status" value="1"/>
</dbReference>
<name>A0A918VCU1_9SPHN</name>
<evidence type="ECO:0000313" key="3">
    <source>
        <dbReference type="Proteomes" id="UP000634139"/>
    </source>
</evidence>
<dbReference type="SUPFAM" id="SSF141371">
    <property type="entry name" value="PilZ domain-like"/>
    <property type="match status" value="2"/>
</dbReference>
<dbReference type="EMBL" id="BMZD01000001">
    <property type="protein sequence ID" value="GGZ87391.1"/>
    <property type="molecule type" value="Genomic_DNA"/>
</dbReference>
<reference evidence="2" key="2">
    <citation type="submission" date="2020-09" db="EMBL/GenBank/DDBJ databases">
        <authorList>
            <person name="Sun Q."/>
            <person name="Kim S."/>
        </authorList>
    </citation>
    <scope>NUCLEOTIDE SEQUENCE</scope>
    <source>
        <strain evidence="2">KCTC 32422</strain>
    </source>
</reference>
<dbReference type="GO" id="GO:0035438">
    <property type="term" value="F:cyclic-di-GMP binding"/>
    <property type="evidence" value="ECO:0007669"/>
    <property type="project" value="InterPro"/>
</dbReference>
<reference evidence="2" key="1">
    <citation type="journal article" date="2014" name="Int. J. Syst. Evol. Microbiol.">
        <title>Complete genome sequence of Corynebacterium casei LMG S-19264T (=DSM 44701T), isolated from a smear-ripened cheese.</title>
        <authorList>
            <consortium name="US DOE Joint Genome Institute (JGI-PGF)"/>
            <person name="Walter F."/>
            <person name="Albersmeier A."/>
            <person name="Kalinowski J."/>
            <person name="Ruckert C."/>
        </authorList>
    </citation>
    <scope>NUCLEOTIDE SEQUENCE</scope>
    <source>
        <strain evidence="2">KCTC 32422</strain>
    </source>
</reference>
<dbReference type="RefSeq" id="WP_189538618.1">
    <property type="nucleotide sequence ID" value="NZ_BMZD01000001.1"/>
</dbReference>
<dbReference type="Proteomes" id="UP000634139">
    <property type="component" value="Unassembled WGS sequence"/>
</dbReference>
<keyword evidence="3" id="KW-1185">Reference proteome</keyword>
<proteinExistence type="predicted"/>
<dbReference type="Gene3D" id="2.40.10.220">
    <property type="entry name" value="predicted glycosyltransferase like domains"/>
    <property type="match status" value="1"/>
</dbReference>
<accession>A0A918VCU1</accession>
<dbReference type="InterPro" id="IPR009875">
    <property type="entry name" value="PilZ_domain"/>
</dbReference>